<dbReference type="AlphaFoldDB" id="A0A7W7QMX4"/>
<dbReference type="GO" id="GO:0005886">
    <property type="term" value="C:plasma membrane"/>
    <property type="evidence" value="ECO:0007669"/>
    <property type="project" value="UniProtKB-SubCell"/>
</dbReference>
<evidence type="ECO:0000256" key="7">
    <source>
        <dbReference type="SAM" id="Phobius"/>
    </source>
</evidence>
<dbReference type="PANTHER" id="PTHR42920">
    <property type="entry name" value="OS03G0707200 PROTEIN-RELATED"/>
    <property type="match status" value="1"/>
</dbReference>
<comment type="caution">
    <text evidence="9">The sequence shown here is derived from an EMBL/GenBank/DDBJ whole genome shotgun (WGS) entry which is preliminary data.</text>
</comment>
<feature type="transmembrane region" description="Helical" evidence="7">
    <location>
        <begin position="151"/>
        <end position="172"/>
    </location>
</feature>
<dbReference type="PANTHER" id="PTHR42920:SF5">
    <property type="entry name" value="EAMA DOMAIN-CONTAINING PROTEIN"/>
    <property type="match status" value="1"/>
</dbReference>
<evidence type="ECO:0000256" key="5">
    <source>
        <dbReference type="ARBA" id="ARBA00022989"/>
    </source>
</evidence>
<evidence type="ECO:0000313" key="9">
    <source>
        <dbReference type="EMBL" id="MBB4916399.1"/>
    </source>
</evidence>
<evidence type="ECO:0000313" key="10">
    <source>
        <dbReference type="Proteomes" id="UP000552644"/>
    </source>
</evidence>
<feature type="transmembrane region" description="Helical" evidence="7">
    <location>
        <begin position="245"/>
        <end position="265"/>
    </location>
</feature>
<feature type="transmembrane region" description="Helical" evidence="7">
    <location>
        <begin position="216"/>
        <end position="233"/>
    </location>
</feature>
<proteinExistence type="inferred from homology"/>
<feature type="transmembrane region" description="Helical" evidence="7">
    <location>
        <begin position="184"/>
        <end position="204"/>
    </location>
</feature>
<protein>
    <submittedName>
        <fullName evidence="9">Drug/metabolite transporter (DMT)-like permease</fullName>
    </submittedName>
</protein>
<feature type="transmembrane region" description="Helical" evidence="7">
    <location>
        <begin position="127"/>
        <end position="145"/>
    </location>
</feature>
<evidence type="ECO:0000256" key="3">
    <source>
        <dbReference type="ARBA" id="ARBA00022475"/>
    </source>
</evidence>
<keyword evidence="10" id="KW-1185">Reference proteome</keyword>
<feature type="domain" description="EamA" evidence="8">
    <location>
        <begin position="159"/>
        <end position="288"/>
    </location>
</feature>
<dbReference type="InterPro" id="IPR000620">
    <property type="entry name" value="EamA_dom"/>
</dbReference>
<comment type="similarity">
    <text evidence="2">Belongs to the EamA transporter family.</text>
</comment>
<dbReference type="InterPro" id="IPR051258">
    <property type="entry name" value="Diverse_Substrate_Transporter"/>
</dbReference>
<name>A0A7W7QMX4_9ACTN</name>
<keyword evidence="4 7" id="KW-0812">Transmembrane</keyword>
<dbReference type="EMBL" id="JACHJP010000003">
    <property type="protein sequence ID" value="MBB4916399.1"/>
    <property type="molecule type" value="Genomic_DNA"/>
</dbReference>
<dbReference type="Pfam" id="PF00892">
    <property type="entry name" value="EamA"/>
    <property type="match status" value="2"/>
</dbReference>
<feature type="transmembrane region" description="Helical" evidence="7">
    <location>
        <begin position="69"/>
        <end position="91"/>
    </location>
</feature>
<dbReference type="SUPFAM" id="SSF103481">
    <property type="entry name" value="Multidrug resistance efflux transporter EmrE"/>
    <property type="match status" value="2"/>
</dbReference>
<evidence type="ECO:0000256" key="4">
    <source>
        <dbReference type="ARBA" id="ARBA00022692"/>
    </source>
</evidence>
<reference evidence="9 10" key="1">
    <citation type="submission" date="2020-08" db="EMBL/GenBank/DDBJ databases">
        <title>Genomic Encyclopedia of Type Strains, Phase III (KMG-III): the genomes of soil and plant-associated and newly described type strains.</title>
        <authorList>
            <person name="Whitman W."/>
        </authorList>
    </citation>
    <scope>NUCLEOTIDE SEQUENCE [LARGE SCALE GENOMIC DNA]</scope>
    <source>
        <strain evidence="9 10">CECT 8840</strain>
    </source>
</reference>
<sequence>MAAVSAPRPLMGAVLLLFVSAAWGSAFPLMKDLMARMPVADLLTERYAVATIALLALRPRCLRGLSQNTWLTGVQLGLLFGVGQTAQAIALHDLPSSVSGFTVGSYVVITPVLGLVLLGAEVPFRTWVAVALATAAMTIFTLLRGTEGGAVPLPALAVTLLSAVLYAGHTLVLGDFEGAGRDAYALAVIQLGVIALMTGALAVPDGLTLPGTVADWAAMAHLSVVACALGFLARSFGQAHVPAAPAAVILSAQPLWVTALAIMLYGERLTWTVLVGGGLIALAMLLVLVPGERVNG</sequence>
<evidence type="ECO:0000256" key="2">
    <source>
        <dbReference type="ARBA" id="ARBA00007362"/>
    </source>
</evidence>
<feature type="domain" description="EamA" evidence="8">
    <location>
        <begin position="11"/>
        <end position="140"/>
    </location>
</feature>
<dbReference type="Proteomes" id="UP000552644">
    <property type="component" value="Unassembled WGS sequence"/>
</dbReference>
<feature type="transmembrane region" description="Helical" evidence="7">
    <location>
        <begin position="103"/>
        <end position="120"/>
    </location>
</feature>
<organism evidence="9 10">
    <name type="scientific">Streptosporangium saharense</name>
    <dbReference type="NCBI Taxonomy" id="1706840"/>
    <lineage>
        <taxon>Bacteria</taxon>
        <taxon>Bacillati</taxon>
        <taxon>Actinomycetota</taxon>
        <taxon>Actinomycetes</taxon>
        <taxon>Streptosporangiales</taxon>
        <taxon>Streptosporangiaceae</taxon>
        <taxon>Streptosporangium</taxon>
    </lineage>
</organism>
<comment type="subcellular location">
    <subcellularLocation>
        <location evidence="1">Cell membrane</location>
        <topology evidence="1">Multi-pass membrane protein</topology>
    </subcellularLocation>
</comment>
<evidence type="ECO:0000256" key="6">
    <source>
        <dbReference type="ARBA" id="ARBA00023136"/>
    </source>
</evidence>
<evidence type="ECO:0000256" key="1">
    <source>
        <dbReference type="ARBA" id="ARBA00004651"/>
    </source>
</evidence>
<keyword evidence="5 7" id="KW-1133">Transmembrane helix</keyword>
<accession>A0A7W7QMX4</accession>
<dbReference type="InterPro" id="IPR037185">
    <property type="entry name" value="EmrE-like"/>
</dbReference>
<feature type="transmembrane region" description="Helical" evidence="7">
    <location>
        <begin position="271"/>
        <end position="289"/>
    </location>
</feature>
<keyword evidence="6 7" id="KW-0472">Membrane</keyword>
<keyword evidence="3" id="KW-1003">Cell membrane</keyword>
<gene>
    <name evidence="9" type="ORF">FHS44_003487</name>
</gene>
<evidence type="ECO:0000259" key="8">
    <source>
        <dbReference type="Pfam" id="PF00892"/>
    </source>
</evidence>
<dbReference type="RefSeq" id="WP_184715757.1">
    <property type="nucleotide sequence ID" value="NZ_JACHJP010000003.1"/>
</dbReference>